<evidence type="ECO:0000256" key="3">
    <source>
        <dbReference type="ARBA" id="ARBA00012643"/>
    </source>
</evidence>
<dbReference type="InterPro" id="IPR008334">
    <property type="entry name" value="5'-Nucleotdase_C"/>
</dbReference>
<name>A0A2G8KL36_STIJA</name>
<dbReference type="GO" id="GO:0005886">
    <property type="term" value="C:plasma membrane"/>
    <property type="evidence" value="ECO:0007669"/>
    <property type="project" value="TreeGrafter"/>
</dbReference>
<evidence type="ECO:0000259" key="7">
    <source>
        <dbReference type="Pfam" id="PF02872"/>
    </source>
</evidence>
<evidence type="ECO:0000256" key="1">
    <source>
        <dbReference type="ARBA" id="ARBA00000815"/>
    </source>
</evidence>
<dbReference type="GO" id="GO:0006196">
    <property type="term" value="P:AMP catabolic process"/>
    <property type="evidence" value="ECO:0007669"/>
    <property type="project" value="TreeGrafter"/>
</dbReference>
<comment type="caution">
    <text evidence="8">The sequence shown here is derived from an EMBL/GenBank/DDBJ whole genome shotgun (WGS) entry which is preliminary data.</text>
</comment>
<evidence type="ECO:0000313" key="9">
    <source>
        <dbReference type="Proteomes" id="UP000230750"/>
    </source>
</evidence>
<dbReference type="PANTHER" id="PTHR11575">
    <property type="entry name" value="5'-NUCLEOTIDASE-RELATED"/>
    <property type="match status" value="1"/>
</dbReference>
<dbReference type="InterPro" id="IPR036907">
    <property type="entry name" value="5'-Nucleotdase_C_sf"/>
</dbReference>
<protein>
    <recommendedName>
        <fullName evidence="3">5'-nucleotidase</fullName>
        <ecNumber evidence="3">3.1.3.5</ecNumber>
    </recommendedName>
</protein>
<proteinExistence type="inferred from homology"/>
<dbReference type="PANTHER" id="PTHR11575:SF24">
    <property type="entry name" value="5'-NUCLEOTIDASE"/>
    <property type="match status" value="1"/>
</dbReference>
<gene>
    <name evidence="8" type="ORF">BSL78_14451</name>
</gene>
<dbReference type="PRINTS" id="PR01607">
    <property type="entry name" value="APYRASEFAMLY"/>
</dbReference>
<sequence>MGEVVKDSFEEVVGQTHVLLQGDIFTCRERECNLGNLVCDAMLWEHIKYQDETSWSDVSIAIMPSGSIRSTISQGQITVGDVIRVLPFGNTNDIFELQGRYLLEVLEHSVARYDPVIHPGEFLQYAGISVTYNLYNDPGSRVVSAQVICTNCSIPEYEPLDPDKTYKVITTNYVAGGGDGFEVINIHKANYVTGDLDTSTMSDYIASHSPVYVGLQNRINFVDSNEECSSSERLPVPHIVILTSFFFLITRYS</sequence>
<comment type="similarity">
    <text evidence="2">Belongs to the 5'-nucleotidase family.</text>
</comment>
<dbReference type="EC" id="3.1.3.5" evidence="3"/>
<keyword evidence="9" id="KW-1185">Reference proteome</keyword>
<reference evidence="8 9" key="1">
    <citation type="journal article" date="2017" name="PLoS Biol.">
        <title>The sea cucumber genome provides insights into morphological evolution and visceral regeneration.</title>
        <authorList>
            <person name="Zhang X."/>
            <person name="Sun L."/>
            <person name="Yuan J."/>
            <person name="Sun Y."/>
            <person name="Gao Y."/>
            <person name="Zhang L."/>
            <person name="Li S."/>
            <person name="Dai H."/>
            <person name="Hamel J.F."/>
            <person name="Liu C."/>
            <person name="Yu Y."/>
            <person name="Liu S."/>
            <person name="Lin W."/>
            <person name="Guo K."/>
            <person name="Jin S."/>
            <person name="Xu P."/>
            <person name="Storey K.B."/>
            <person name="Huan P."/>
            <person name="Zhang T."/>
            <person name="Zhou Y."/>
            <person name="Zhang J."/>
            <person name="Lin C."/>
            <person name="Li X."/>
            <person name="Xing L."/>
            <person name="Huo D."/>
            <person name="Sun M."/>
            <person name="Wang L."/>
            <person name="Mercier A."/>
            <person name="Li F."/>
            <person name="Yang H."/>
            <person name="Xiang J."/>
        </authorList>
    </citation>
    <scope>NUCLEOTIDE SEQUENCE [LARGE SCALE GENOMIC DNA]</scope>
    <source>
        <strain evidence="8">Shaxun</strain>
        <tissue evidence="8">Muscle</tissue>
    </source>
</reference>
<dbReference type="GO" id="GO:0008253">
    <property type="term" value="F:5'-nucleotidase activity"/>
    <property type="evidence" value="ECO:0007669"/>
    <property type="project" value="UniProtKB-EC"/>
</dbReference>
<evidence type="ECO:0000256" key="4">
    <source>
        <dbReference type="ARBA" id="ARBA00022723"/>
    </source>
</evidence>
<comment type="catalytic activity">
    <reaction evidence="1">
        <text>a ribonucleoside 5'-phosphate + H2O = a ribonucleoside + phosphate</text>
        <dbReference type="Rhea" id="RHEA:12484"/>
        <dbReference type="ChEBI" id="CHEBI:15377"/>
        <dbReference type="ChEBI" id="CHEBI:18254"/>
        <dbReference type="ChEBI" id="CHEBI:43474"/>
        <dbReference type="ChEBI" id="CHEBI:58043"/>
        <dbReference type="EC" id="3.1.3.5"/>
    </reaction>
</comment>
<dbReference type="InterPro" id="IPR006179">
    <property type="entry name" value="5_nucleotidase/apyrase"/>
</dbReference>
<accession>A0A2G8KL36</accession>
<dbReference type="SUPFAM" id="SSF55816">
    <property type="entry name" value="5'-nucleotidase (syn. UDP-sugar hydrolase), C-terminal domain"/>
    <property type="match status" value="1"/>
</dbReference>
<evidence type="ECO:0000256" key="2">
    <source>
        <dbReference type="ARBA" id="ARBA00006654"/>
    </source>
</evidence>
<dbReference type="GO" id="GO:0046872">
    <property type="term" value="F:metal ion binding"/>
    <property type="evidence" value="ECO:0007669"/>
    <property type="project" value="UniProtKB-KW"/>
</dbReference>
<dbReference type="AlphaFoldDB" id="A0A2G8KL36"/>
<dbReference type="Gene3D" id="3.90.780.10">
    <property type="entry name" value="5'-Nucleotidase, C-terminal domain"/>
    <property type="match status" value="1"/>
</dbReference>
<dbReference type="Pfam" id="PF02872">
    <property type="entry name" value="5_nucleotid_C"/>
    <property type="match status" value="1"/>
</dbReference>
<evidence type="ECO:0000256" key="6">
    <source>
        <dbReference type="ARBA" id="ARBA00022801"/>
    </source>
</evidence>
<dbReference type="STRING" id="307972.A0A2G8KL36"/>
<dbReference type="EMBL" id="MRZV01000508">
    <property type="protein sequence ID" value="PIK48687.1"/>
    <property type="molecule type" value="Genomic_DNA"/>
</dbReference>
<organism evidence="8 9">
    <name type="scientific">Stichopus japonicus</name>
    <name type="common">Sea cucumber</name>
    <dbReference type="NCBI Taxonomy" id="307972"/>
    <lineage>
        <taxon>Eukaryota</taxon>
        <taxon>Metazoa</taxon>
        <taxon>Echinodermata</taxon>
        <taxon>Eleutherozoa</taxon>
        <taxon>Echinozoa</taxon>
        <taxon>Holothuroidea</taxon>
        <taxon>Aspidochirotacea</taxon>
        <taxon>Aspidochirotida</taxon>
        <taxon>Stichopodidae</taxon>
        <taxon>Apostichopus</taxon>
    </lineage>
</organism>
<dbReference type="OrthoDB" id="7722975at2759"/>
<keyword evidence="5" id="KW-0547">Nucleotide-binding</keyword>
<dbReference type="GO" id="GO:0000166">
    <property type="term" value="F:nucleotide binding"/>
    <property type="evidence" value="ECO:0007669"/>
    <property type="project" value="UniProtKB-KW"/>
</dbReference>
<evidence type="ECO:0000313" key="8">
    <source>
        <dbReference type="EMBL" id="PIK48687.1"/>
    </source>
</evidence>
<feature type="domain" description="5'-Nucleotidase C-terminal" evidence="7">
    <location>
        <begin position="12"/>
        <end position="184"/>
    </location>
</feature>
<keyword evidence="6" id="KW-0378">Hydrolase</keyword>
<keyword evidence="4" id="KW-0479">Metal-binding</keyword>
<evidence type="ECO:0000256" key="5">
    <source>
        <dbReference type="ARBA" id="ARBA00022741"/>
    </source>
</evidence>
<dbReference type="FunFam" id="3.90.780.10:FF:000001">
    <property type="entry name" value="NT5E isoform 3"/>
    <property type="match status" value="1"/>
</dbReference>
<dbReference type="Proteomes" id="UP000230750">
    <property type="component" value="Unassembled WGS sequence"/>
</dbReference>